<dbReference type="PROSITE" id="PS00409">
    <property type="entry name" value="PROKAR_NTER_METHYL"/>
    <property type="match status" value="1"/>
</dbReference>
<dbReference type="EMBL" id="CP000853">
    <property type="protein sequence ID" value="ABW18165.1"/>
    <property type="molecule type" value="Genomic_DNA"/>
</dbReference>
<keyword evidence="3" id="KW-1185">Reference proteome</keyword>
<keyword evidence="1" id="KW-0812">Transmembrane</keyword>
<dbReference type="Proteomes" id="UP000000269">
    <property type="component" value="Chromosome"/>
</dbReference>
<dbReference type="NCBIfam" id="TIGR02532">
    <property type="entry name" value="IV_pilin_GFxxxE"/>
    <property type="match status" value="1"/>
</dbReference>
<dbReference type="RefSeq" id="WP_012158479.1">
    <property type="nucleotide sequence ID" value="NC_009922.1"/>
</dbReference>
<accession>A8MLZ8</accession>
<proteinExistence type="predicted"/>
<protein>
    <recommendedName>
        <fullName evidence="4">Prepilin-type N-terminal cleavage/methylation domain-containing protein</fullName>
    </recommendedName>
</protein>
<evidence type="ECO:0008006" key="4">
    <source>
        <dbReference type="Google" id="ProtNLM"/>
    </source>
</evidence>
<dbReference type="InterPro" id="IPR012902">
    <property type="entry name" value="N_methyl_site"/>
</dbReference>
<dbReference type="AlphaFoldDB" id="A8MLZ8"/>
<evidence type="ECO:0000256" key="1">
    <source>
        <dbReference type="SAM" id="Phobius"/>
    </source>
</evidence>
<sequence length="146" mass="16797">MKIIKKTKAGLTLIELIVSIAIIGMIVVAFMPLFVMSSKTNNRSETILDSTYLGKDVMELVYNLSKTVPYNELKNKLVSEKGYTELSSNTYLYEYEDKKCLYISFTESENLIKVVTKIYKDKSMNQLEVQYESLYSWIGRGILSEE</sequence>
<reference evidence="3" key="1">
    <citation type="submission" date="2007-10" db="EMBL/GenBank/DDBJ databases">
        <title>Complete genome of Alkaliphilus oremlandii OhILAs.</title>
        <authorList>
            <person name="Copeland A."/>
            <person name="Lucas S."/>
            <person name="Lapidus A."/>
            <person name="Barry K."/>
            <person name="Detter J.C."/>
            <person name="Glavina del Rio T."/>
            <person name="Hammon N."/>
            <person name="Israni S."/>
            <person name="Dalin E."/>
            <person name="Tice H."/>
            <person name="Pitluck S."/>
            <person name="Chain P."/>
            <person name="Malfatti S."/>
            <person name="Shin M."/>
            <person name="Vergez L."/>
            <person name="Schmutz J."/>
            <person name="Larimer F."/>
            <person name="Land M."/>
            <person name="Hauser L."/>
            <person name="Kyrpides N."/>
            <person name="Mikhailova N."/>
            <person name="Stolz J.F."/>
            <person name="Dawson A."/>
            <person name="Fisher E."/>
            <person name="Crable B."/>
            <person name="Perera E."/>
            <person name="Lisak J."/>
            <person name="Ranganathan M."/>
            <person name="Basu P."/>
            <person name="Richardson P."/>
        </authorList>
    </citation>
    <scope>NUCLEOTIDE SEQUENCE [LARGE SCALE GENOMIC DNA]</scope>
    <source>
        <strain evidence="3">OhILAs</strain>
    </source>
</reference>
<name>A8MLZ8_ALKOO</name>
<dbReference type="eggNOG" id="COG4967">
    <property type="taxonomic scope" value="Bacteria"/>
</dbReference>
<organism evidence="2 3">
    <name type="scientific">Alkaliphilus oremlandii (strain OhILAs)</name>
    <name type="common">Clostridium oremlandii (strain OhILAs)</name>
    <dbReference type="NCBI Taxonomy" id="350688"/>
    <lineage>
        <taxon>Bacteria</taxon>
        <taxon>Bacillati</taxon>
        <taxon>Bacillota</taxon>
        <taxon>Clostridia</taxon>
        <taxon>Peptostreptococcales</taxon>
        <taxon>Natronincolaceae</taxon>
        <taxon>Alkaliphilus</taxon>
    </lineage>
</organism>
<dbReference type="STRING" id="350688.Clos_0605"/>
<evidence type="ECO:0000313" key="3">
    <source>
        <dbReference type="Proteomes" id="UP000000269"/>
    </source>
</evidence>
<feature type="transmembrane region" description="Helical" evidence="1">
    <location>
        <begin position="12"/>
        <end position="35"/>
    </location>
</feature>
<dbReference type="Gene3D" id="3.30.700.10">
    <property type="entry name" value="Glycoprotein, Type 4 Pilin"/>
    <property type="match status" value="1"/>
</dbReference>
<keyword evidence="1" id="KW-1133">Transmembrane helix</keyword>
<dbReference type="HOGENOM" id="CLU_1773487_0_0_9"/>
<evidence type="ECO:0000313" key="2">
    <source>
        <dbReference type="EMBL" id="ABW18165.1"/>
    </source>
</evidence>
<keyword evidence="1" id="KW-0472">Membrane</keyword>
<dbReference type="SUPFAM" id="SSF54523">
    <property type="entry name" value="Pili subunits"/>
    <property type="match status" value="1"/>
</dbReference>
<dbReference type="KEGG" id="aoe:Clos_0605"/>
<gene>
    <name evidence="2" type="ordered locus">Clos_0605</name>
</gene>
<dbReference type="InterPro" id="IPR045584">
    <property type="entry name" value="Pilin-like"/>
</dbReference>
<dbReference type="OrthoDB" id="2970736at2"/>
<dbReference type="Pfam" id="PF07963">
    <property type="entry name" value="N_methyl"/>
    <property type="match status" value="1"/>
</dbReference>